<evidence type="ECO:0000313" key="2">
    <source>
        <dbReference type="Proteomes" id="UP001180489"/>
    </source>
</evidence>
<dbReference type="RefSeq" id="WP_311637614.1">
    <property type="nucleotide sequence ID" value="NZ_JAVRFF010000061.1"/>
</dbReference>
<dbReference type="EMBL" id="JAVRFF010000061">
    <property type="protein sequence ID" value="MDT0477407.1"/>
    <property type="molecule type" value="Genomic_DNA"/>
</dbReference>
<sequence length="360" mass="37489">MSEPVTLAWYGCDVRTGGIIEELPALTPTGALSSRLGSSTSTSFSLALAGAPRGWEAATDQGRTMLVGVDTATDIPVWAGIVLTREGGSAPTVTLAAATPEAYFDRRYSGPVTAFQQDQGAIIASALGPVLVQGPVLVLDNPGTGRLADYTVADGDDRTALSVLQELMGAEGGPEWTVDVAWADASHTGFVLPVRVRSQIGTQAAVPEAVFDFPGCVSSYTLSESYEQGKGATAVIARGEGEGDARLTSALQVGAVEAAGWPRWEYRFTPASGVTDPAQLTAAAVKSVALMQTGAQVWQIEAVASVAPRVGRDWALGDTVRLAVESSPRHPAGTEAIARAWAWELDPGADRVRPILVQES</sequence>
<protein>
    <submittedName>
        <fullName evidence="1">Uncharacterized protein</fullName>
    </submittedName>
</protein>
<reference evidence="1" key="1">
    <citation type="submission" date="2024-05" db="EMBL/GenBank/DDBJ databases">
        <title>30 novel species of actinomycetes from the DSMZ collection.</title>
        <authorList>
            <person name="Nouioui I."/>
        </authorList>
    </citation>
    <scope>NUCLEOTIDE SEQUENCE</scope>
    <source>
        <strain evidence="1">DSM 41014</strain>
    </source>
</reference>
<accession>A0ABU2UVT2</accession>
<organism evidence="1 2">
    <name type="scientific">Streptomyces hintoniae</name>
    <dbReference type="NCBI Taxonomy" id="3075521"/>
    <lineage>
        <taxon>Bacteria</taxon>
        <taxon>Bacillati</taxon>
        <taxon>Actinomycetota</taxon>
        <taxon>Actinomycetes</taxon>
        <taxon>Kitasatosporales</taxon>
        <taxon>Streptomycetaceae</taxon>
        <taxon>Streptomyces</taxon>
    </lineage>
</organism>
<dbReference type="Proteomes" id="UP001180489">
    <property type="component" value="Unassembled WGS sequence"/>
</dbReference>
<keyword evidence="2" id="KW-1185">Reference proteome</keyword>
<evidence type="ECO:0000313" key="1">
    <source>
        <dbReference type="EMBL" id="MDT0477407.1"/>
    </source>
</evidence>
<comment type="caution">
    <text evidence="1">The sequence shown here is derived from an EMBL/GenBank/DDBJ whole genome shotgun (WGS) entry which is preliminary data.</text>
</comment>
<proteinExistence type="predicted"/>
<gene>
    <name evidence="1" type="ORF">RM863_35325</name>
</gene>
<name>A0ABU2UVT2_9ACTN</name>